<reference evidence="2 3" key="1">
    <citation type="submission" date="2019-06" db="EMBL/GenBank/DDBJ databases">
        <title>Draft genomes of female and male turbot (Scophthalmus maximus).</title>
        <authorList>
            <person name="Xu H."/>
            <person name="Xu X.-W."/>
            <person name="Shao C."/>
            <person name="Chen S."/>
        </authorList>
    </citation>
    <scope>NUCLEOTIDE SEQUENCE [LARGE SCALE GENOMIC DNA]</scope>
    <source>
        <strain evidence="2">Ysfricsl-2016a</strain>
        <tissue evidence="2">Blood</tissue>
    </source>
</reference>
<accession>A0A6A4SM04</accession>
<organism evidence="2 3">
    <name type="scientific">Scophthalmus maximus</name>
    <name type="common">Turbot</name>
    <name type="synonym">Psetta maxima</name>
    <dbReference type="NCBI Taxonomy" id="52904"/>
    <lineage>
        <taxon>Eukaryota</taxon>
        <taxon>Metazoa</taxon>
        <taxon>Chordata</taxon>
        <taxon>Craniata</taxon>
        <taxon>Vertebrata</taxon>
        <taxon>Euteleostomi</taxon>
        <taxon>Actinopterygii</taxon>
        <taxon>Neopterygii</taxon>
        <taxon>Teleostei</taxon>
        <taxon>Neoteleostei</taxon>
        <taxon>Acanthomorphata</taxon>
        <taxon>Carangaria</taxon>
        <taxon>Pleuronectiformes</taxon>
        <taxon>Pleuronectoidei</taxon>
        <taxon>Scophthalmidae</taxon>
        <taxon>Scophthalmus</taxon>
    </lineage>
</organism>
<dbReference type="EMBL" id="VEVO01000013">
    <property type="protein sequence ID" value="KAF0032171.1"/>
    <property type="molecule type" value="Genomic_DNA"/>
</dbReference>
<proteinExistence type="predicted"/>
<evidence type="ECO:0000256" key="1">
    <source>
        <dbReference type="SAM" id="MobiDB-lite"/>
    </source>
</evidence>
<name>A0A6A4SM04_SCOMX</name>
<dbReference type="Proteomes" id="UP000438429">
    <property type="component" value="Unassembled WGS sequence"/>
</dbReference>
<protein>
    <submittedName>
        <fullName evidence="2">Uncharacterized protein</fullName>
    </submittedName>
</protein>
<gene>
    <name evidence="2" type="ORF">F2P81_014461</name>
</gene>
<sequence length="147" mass="16778">MSEGEVSDAVSGGEAEQNMESADLLRSGLKNFKIELRTEFSTFREDVKKEMKKDLQDFSRDINRKLTDTTTQLATHTERIEAAETTIHETDSWNMEVKDALLQSLKQQKVLQDKLTDQEGRNRRNNVRIFGLTEWRAAPSLNTLSGS</sequence>
<evidence type="ECO:0000313" key="2">
    <source>
        <dbReference type="EMBL" id="KAF0032171.1"/>
    </source>
</evidence>
<evidence type="ECO:0000313" key="3">
    <source>
        <dbReference type="Proteomes" id="UP000438429"/>
    </source>
</evidence>
<feature type="region of interest" description="Disordered" evidence="1">
    <location>
        <begin position="1"/>
        <end position="21"/>
    </location>
</feature>
<dbReference type="AlphaFoldDB" id="A0A6A4SM04"/>
<comment type="caution">
    <text evidence="2">The sequence shown here is derived from an EMBL/GenBank/DDBJ whole genome shotgun (WGS) entry which is preliminary data.</text>
</comment>